<evidence type="ECO:0000313" key="2">
    <source>
        <dbReference type="Proteomes" id="UP000030686"/>
    </source>
</evidence>
<evidence type="ECO:0000313" key="1">
    <source>
        <dbReference type="EMBL" id="CDM34426.1"/>
    </source>
</evidence>
<sequence length="712" mass="80446">MATRLSRSLPQVNRRVFARLSSRTTPRVANTSARAGLVTRRNARNLAPWACRVTQANIARYSHTDSGESASPNASISNAADYRGSTITEKHWMSQDIVVVDTLIEPQAVLNFMEFITYGILPNGKKTDLALIDSDEFPLFMTPSSEWAPAPFNKAALPTVQKAMMRITGPEDLSGLCYIGQNIHFVKTRLWGGLAPVSASRWREKDLNNPDHFTIAHEYLTSVIAVFEYLNNPQIRTNMRDTFNKISGDFGEIQDALNARRKAQDGFSPELNLTALWEEYIRAQYEVMTSTAHSWVLARVAELRERTLDSLIAIPAEKTESSEMKILAQRWTDLIAVTSMADFNIWMSMDGYNGYTAPSEIIAGLHNPDLEHQDKNYGFSKLLVDRVTKCIEAQNEAAIVQGPSATQSDAARRERLSISTVLQDELREKIRGLAPSPQPPVQPWIQQLLRAQEASLSLQPWERDNYGFGLAIYRTADKFSDEQWATLQRDLEAHLSAWGDDVQGADEIKPHLKLHWFDCKELGFDTANPVTAARRHYQQIRSSEEWNNKIAPSVFLLIDFMGVNSYINDDFYASITKDKTLLKGDFQGFVLAVDPDFDKTVTNESADGTASEDPQDEGLEYPGQVRIMGNLVWSELYPMLNRQSVGLTNLWLQAREHPMKVYTGLTVPSQIQPWKELNAMKTHMMDSFVEFLKKKDPTMAGKVKELRKEGRL</sequence>
<dbReference type="EMBL" id="HG792017">
    <property type="protein sequence ID" value="CDM34426.1"/>
    <property type="molecule type" value="Genomic_DNA"/>
</dbReference>
<keyword evidence="2" id="KW-1185">Reference proteome</keyword>
<dbReference type="STRING" id="1365484.W6QEH5"/>
<dbReference type="OMA" id="WSELYPM"/>
<reference evidence="1" key="1">
    <citation type="journal article" date="2014" name="Nat. Commun.">
        <title>Multiple recent horizontal transfers of a large genomic region in cheese making fungi.</title>
        <authorList>
            <person name="Cheeseman K."/>
            <person name="Ropars J."/>
            <person name="Renault P."/>
            <person name="Dupont J."/>
            <person name="Gouzy J."/>
            <person name="Branca A."/>
            <person name="Abraham A.L."/>
            <person name="Ceppi M."/>
            <person name="Conseiller E."/>
            <person name="Debuchy R."/>
            <person name="Malagnac F."/>
            <person name="Goarin A."/>
            <person name="Silar P."/>
            <person name="Lacoste S."/>
            <person name="Sallet E."/>
            <person name="Bensimon A."/>
            <person name="Giraud T."/>
            <person name="Brygoo Y."/>
        </authorList>
    </citation>
    <scope>NUCLEOTIDE SEQUENCE [LARGE SCALE GENOMIC DNA]</scope>
    <source>
        <strain evidence="1">FM164</strain>
    </source>
</reference>
<proteinExistence type="predicted"/>
<gene>
    <name evidence="1" type="ORF">PROQFM164_S03g001150</name>
</gene>
<organism evidence="1 2">
    <name type="scientific">Penicillium roqueforti (strain FM164)</name>
    <dbReference type="NCBI Taxonomy" id="1365484"/>
    <lineage>
        <taxon>Eukaryota</taxon>
        <taxon>Fungi</taxon>
        <taxon>Dikarya</taxon>
        <taxon>Ascomycota</taxon>
        <taxon>Pezizomycotina</taxon>
        <taxon>Eurotiomycetes</taxon>
        <taxon>Eurotiomycetidae</taxon>
        <taxon>Eurotiales</taxon>
        <taxon>Aspergillaceae</taxon>
        <taxon>Penicillium</taxon>
    </lineage>
</organism>
<accession>W6QEH5</accession>
<name>W6QEH5_PENRF</name>
<dbReference type="OrthoDB" id="3437405at2759"/>
<dbReference type="AlphaFoldDB" id="W6QEH5"/>
<dbReference type="Proteomes" id="UP000030686">
    <property type="component" value="Unassembled WGS sequence"/>
</dbReference>
<protein>
    <submittedName>
        <fullName evidence="1">Genomic scaffold, ProqFM164S03</fullName>
    </submittedName>
</protein>